<evidence type="ECO:0000313" key="2">
    <source>
        <dbReference type="Proteomes" id="UP001497480"/>
    </source>
</evidence>
<dbReference type="AlphaFoldDB" id="A0AAV1VUQ1"/>
<keyword evidence="2" id="KW-1185">Reference proteome</keyword>
<dbReference type="Proteomes" id="UP001497480">
    <property type="component" value="Unassembled WGS sequence"/>
</dbReference>
<dbReference type="EMBL" id="CAXHTB010000001">
    <property type="protein sequence ID" value="CAL0300614.1"/>
    <property type="molecule type" value="Genomic_DNA"/>
</dbReference>
<protein>
    <submittedName>
        <fullName evidence="1">Uncharacterized protein</fullName>
    </submittedName>
</protein>
<organism evidence="1 2">
    <name type="scientific">Lupinus luteus</name>
    <name type="common">European yellow lupine</name>
    <dbReference type="NCBI Taxonomy" id="3873"/>
    <lineage>
        <taxon>Eukaryota</taxon>
        <taxon>Viridiplantae</taxon>
        <taxon>Streptophyta</taxon>
        <taxon>Embryophyta</taxon>
        <taxon>Tracheophyta</taxon>
        <taxon>Spermatophyta</taxon>
        <taxon>Magnoliopsida</taxon>
        <taxon>eudicotyledons</taxon>
        <taxon>Gunneridae</taxon>
        <taxon>Pentapetalae</taxon>
        <taxon>rosids</taxon>
        <taxon>fabids</taxon>
        <taxon>Fabales</taxon>
        <taxon>Fabaceae</taxon>
        <taxon>Papilionoideae</taxon>
        <taxon>50 kb inversion clade</taxon>
        <taxon>genistoids sensu lato</taxon>
        <taxon>core genistoids</taxon>
        <taxon>Genisteae</taxon>
        <taxon>Lupinus</taxon>
    </lineage>
</organism>
<sequence length="59" mass="6696">MSIFYSYRRILFIVLFIIFAILVASPRYGAACRPLHDELLLQLLPRGPSKPSSPDPTHP</sequence>
<proteinExistence type="predicted"/>
<gene>
    <name evidence="1" type="ORF">LLUT_LOCUS1674</name>
</gene>
<accession>A0AAV1VUQ1</accession>
<reference evidence="1 2" key="1">
    <citation type="submission" date="2024-03" db="EMBL/GenBank/DDBJ databases">
        <authorList>
            <person name="Martinez-Hernandez J."/>
        </authorList>
    </citation>
    <scope>NUCLEOTIDE SEQUENCE [LARGE SCALE GENOMIC DNA]</scope>
</reference>
<name>A0AAV1VUQ1_LUPLU</name>
<comment type="caution">
    <text evidence="1">The sequence shown here is derived from an EMBL/GenBank/DDBJ whole genome shotgun (WGS) entry which is preliminary data.</text>
</comment>
<evidence type="ECO:0000313" key="1">
    <source>
        <dbReference type="EMBL" id="CAL0300614.1"/>
    </source>
</evidence>